<sequence length="358" mass="38528">MRKTLVALCLSALLAGCNTSSNESQAPIAPTPAEQALEYLTQLGSSAEGIGARPTGSAAETRAADWIQDKLGGWGYEVTRQPFSYQRRGEDKSSQNLIVELRGQSDRVILLGAHYDSTGEDEGSEGATDNGAGVAALLAVAEALQGQSLPHTVRFAFFGAEENGLNGSKAYAASLDEAAIDALLAMVNYDTIAGGDIVYVHSAHSDEAEYGCADPARYSHDPRVRDRLLAISRQSTTPFAIHPSYAGYPEGETGSWSDHAPFACLGVPIAYVEATNFTINGQDGYDGYSQSTHPALWDCYDDTTKSACDRDSESQWGKIWHTGHDRLDKMAELFPGRIEQQLGANTEILIRFLREPGL</sequence>
<evidence type="ECO:0000259" key="1">
    <source>
        <dbReference type="Pfam" id="PF04389"/>
    </source>
</evidence>
<dbReference type="EMBL" id="JBGXBU010000002">
    <property type="protein sequence ID" value="MFM4892672.1"/>
    <property type="molecule type" value="Genomic_DNA"/>
</dbReference>
<comment type="caution">
    <text evidence="2">The sequence shown here is derived from an EMBL/GenBank/DDBJ whole genome shotgun (WGS) entry which is preliminary data.</text>
</comment>
<dbReference type="InterPro" id="IPR007484">
    <property type="entry name" value="Peptidase_M28"/>
</dbReference>
<dbReference type="GeneID" id="97219888"/>
<dbReference type="InterPro" id="IPR045175">
    <property type="entry name" value="M28_fam"/>
</dbReference>
<dbReference type="Pfam" id="PF04389">
    <property type="entry name" value="Peptidase_M28"/>
    <property type="match status" value="1"/>
</dbReference>
<evidence type="ECO:0000313" key="2">
    <source>
        <dbReference type="EMBL" id="MFM4892672.1"/>
    </source>
</evidence>
<accession>A0ABW9GPG9</accession>
<protein>
    <submittedName>
        <fullName evidence="2">M20/M25/M40 family metallo-hydrolase</fullName>
    </submittedName>
</protein>
<dbReference type="PROSITE" id="PS51257">
    <property type="entry name" value="PROKAR_LIPOPROTEIN"/>
    <property type="match status" value="1"/>
</dbReference>
<name>A0ABW9GPG9_9GAMM</name>
<dbReference type="Gene3D" id="3.40.630.10">
    <property type="entry name" value="Zn peptidases"/>
    <property type="match status" value="1"/>
</dbReference>
<dbReference type="PANTHER" id="PTHR12147:SF26">
    <property type="entry name" value="PEPTIDASE M28 DOMAIN-CONTAINING PROTEIN"/>
    <property type="match status" value="1"/>
</dbReference>
<gene>
    <name evidence="2" type="ORF">ACEUDJ_07275</name>
</gene>
<reference evidence="2 3" key="1">
    <citation type="submission" date="2024-09" db="EMBL/GenBank/DDBJ databases">
        <title>Aeromonas strains Genome sequencing and assembly.</title>
        <authorList>
            <person name="Hu X."/>
            <person name="Tang B."/>
        </authorList>
    </citation>
    <scope>NUCLEOTIDE SEQUENCE [LARGE SCALE GENOMIC DNA]</scope>
    <source>
        <strain evidence="2 3">NB23SCDHY001</strain>
    </source>
</reference>
<dbReference type="SUPFAM" id="SSF53187">
    <property type="entry name" value="Zn-dependent exopeptidases"/>
    <property type="match status" value="1"/>
</dbReference>
<organism evidence="2 3">
    <name type="scientific">Aeromonas bivalvium</name>
    <dbReference type="NCBI Taxonomy" id="440079"/>
    <lineage>
        <taxon>Bacteria</taxon>
        <taxon>Pseudomonadati</taxon>
        <taxon>Pseudomonadota</taxon>
        <taxon>Gammaproteobacteria</taxon>
        <taxon>Aeromonadales</taxon>
        <taxon>Aeromonadaceae</taxon>
        <taxon>Aeromonas</taxon>
    </lineage>
</organism>
<proteinExistence type="predicted"/>
<dbReference type="Proteomes" id="UP001630969">
    <property type="component" value="Unassembled WGS sequence"/>
</dbReference>
<feature type="domain" description="Peptidase M28" evidence="1">
    <location>
        <begin position="96"/>
        <end position="331"/>
    </location>
</feature>
<keyword evidence="3" id="KW-1185">Reference proteome</keyword>
<evidence type="ECO:0000313" key="3">
    <source>
        <dbReference type="Proteomes" id="UP001630969"/>
    </source>
</evidence>
<dbReference type="RefSeq" id="WP_408789159.1">
    <property type="nucleotide sequence ID" value="NZ_JBGXBU010000002.1"/>
</dbReference>
<dbReference type="PANTHER" id="PTHR12147">
    <property type="entry name" value="METALLOPEPTIDASE M28 FAMILY MEMBER"/>
    <property type="match status" value="1"/>
</dbReference>